<name>A0ABY8H437_9MICC</name>
<evidence type="ECO:0000313" key="2">
    <source>
        <dbReference type="Proteomes" id="UP001219037"/>
    </source>
</evidence>
<protein>
    <submittedName>
        <fullName evidence="1">Uncharacterized protein</fullName>
    </submittedName>
</protein>
<proteinExistence type="predicted"/>
<dbReference type="Proteomes" id="UP001219037">
    <property type="component" value="Chromosome"/>
</dbReference>
<accession>A0ABY8H437</accession>
<keyword evidence="2" id="KW-1185">Reference proteome</keyword>
<evidence type="ECO:0000313" key="1">
    <source>
        <dbReference type="EMBL" id="WFP15453.1"/>
    </source>
</evidence>
<dbReference type="EMBL" id="CP121252">
    <property type="protein sequence ID" value="WFP15453.1"/>
    <property type="molecule type" value="Genomic_DNA"/>
</dbReference>
<organism evidence="1 2">
    <name type="scientific">Citricoccus muralis</name>
    <dbReference type="NCBI Taxonomy" id="169134"/>
    <lineage>
        <taxon>Bacteria</taxon>
        <taxon>Bacillati</taxon>
        <taxon>Actinomycetota</taxon>
        <taxon>Actinomycetes</taxon>
        <taxon>Micrococcales</taxon>
        <taxon>Micrococcaceae</taxon>
        <taxon>Citricoccus</taxon>
    </lineage>
</organism>
<reference evidence="1 2" key="1">
    <citation type="submission" date="2023-04" db="EMBL/GenBank/DDBJ databases">
        <title>Funneling lignin-derived compounds into biodiesel using alkali-halophilic Citricoccus sp. P2.</title>
        <authorList>
            <person name="Luo C.-B."/>
        </authorList>
    </citation>
    <scope>NUCLEOTIDE SEQUENCE [LARGE SCALE GENOMIC DNA]</scope>
    <source>
        <strain evidence="1 2">P2</strain>
    </source>
</reference>
<sequence>MSIVRTYRFSEEIARATDYREAWYDEAVAEFVVHFGAVGQPGTTKVESNIDSEAGEELLAGFSAQCIEDGYRELTEDDHQLLTVSYRLKGSTPTSVEETLLRKLETEMTHRLAWRGLGEVQETRPADNAVELLIAAVHARKAEAEIPAAAKTAGVQLSKITVARG</sequence>
<dbReference type="RefSeq" id="WP_270105111.1">
    <property type="nucleotide sequence ID" value="NZ_CP121252.1"/>
</dbReference>
<gene>
    <name evidence="1" type="ORF">P8192_08470</name>
</gene>